<evidence type="ECO:0000313" key="1">
    <source>
        <dbReference type="EMBL" id="GFP75709.1"/>
    </source>
</evidence>
<dbReference type="RefSeq" id="WP_183277194.1">
    <property type="nucleotide sequence ID" value="NZ_BLZR01000001.1"/>
</dbReference>
<reference evidence="1 2" key="1">
    <citation type="submission" date="2020-07" db="EMBL/GenBank/DDBJ databases">
        <title>A new beta-1,3-glucan-decomposing anaerobic bacterium isolated from anoxic soil subjected to biological soil disinfestation.</title>
        <authorList>
            <person name="Ueki A."/>
            <person name="Tonouchi A."/>
        </authorList>
    </citation>
    <scope>NUCLEOTIDE SEQUENCE [LARGE SCALE GENOMIC DNA]</scope>
    <source>
        <strain evidence="1 2">TW1</strain>
    </source>
</reference>
<evidence type="ECO:0008006" key="3">
    <source>
        <dbReference type="Google" id="ProtNLM"/>
    </source>
</evidence>
<protein>
    <recommendedName>
        <fullName evidence="3">VCBS repeat-containing protein</fullName>
    </recommendedName>
</protein>
<organism evidence="1 2">
    <name type="scientific">Clostridium fungisolvens</name>
    <dbReference type="NCBI Taxonomy" id="1604897"/>
    <lineage>
        <taxon>Bacteria</taxon>
        <taxon>Bacillati</taxon>
        <taxon>Bacillota</taxon>
        <taxon>Clostridia</taxon>
        <taxon>Eubacteriales</taxon>
        <taxon>Clostridiaceae</taxon>
        <taxon>Clostridium</taxon>
    </lineage>
</organism>
<name>A0A6V8SEQ3_9CLOT</name>
<dbReference type="SUPFAM" id="SSF69318">
    <property type="entry name" value="Integrin alpha N-terminal domain"/>
    <property type="match status" value="1"/>
</dbReference>
<sequence length="243" mass="27575">MNDFGSRQIIAVKEGNVTGYFSQDKVILTGEYPYVETTFTNNIELIVQPKGRKRPSIVKVPFSGYYFQVFLGDFNGDGRDEILVRGSFLDVRGYAVGVMYAYSNGFLEKIFDHEIFTSSYLFKARYLDNYKIEVISLPLKEKYIIDISGRSKEYLDLLFDPTGKVKNNVAPAISPVIDVDPVKSIYDDTYSIIIKQNVLGLDNDDVYAIIESFISLNENKTELISMGILTFGKKEEKITDCGY</sequence>
<gene>
    <name evidence="1" type="ORF">bsdtw1_01800</name>
</gene>
<dbReference type="InterPro" id="IPR028994">
    <property type="entry name" value="Integrin_alpha_N"/>
</dbReference>
<comment type="caution">
    <text evidence="1">The sequence shown here is derived from an EMBL/GenBank/DDBJ whole genome shotgun (WGS) entry which is preliminary data.</text>
</comment>
<evidence type="ECO:0000313" key="2">
    <source>
        <dbReference type="Proteomes" id="UP000580568"/>
    </source>
</evidence>
<keyword evidence="2" id="KW-1185">Reference proteome</keyword>
<dbReference type="Proteomes" id="UP000580568">
    <property type="component" value="Unassembled WGS sequence"/>
</dbReference>
<accession>A0A6V8SEQ3</accession>
<dbReference type="AlphaFoldDB" id="A0A6V8SEQ3"/>
<proteinExistence type="predicted"/>
<dbReference type="EMBL" id="BLZR01000001">
    <property type="protein sequence ID" value="GFP75709.1"/>
    <property type="molecule type" value="Genomic_DNA"/>
</dbReference>